<gene>
    <name evidence="3" type="ORF">OG863_02820</name>
</gene>
<evidence type="ECO:0000256" key="1">
    <source>
        <dbReference type="SAM" id="MobiDB-lite"/>
    </source>
</evidence>
<dbReference type="PANTHER" id="PTHR33164:SF43">
    <property type="entry name" value="HTH-TYPE TRANSCRIPTIONAL REPRESSOR YETL"/>
    <property type="match status" value="1"/>
</dbReference>
<dbReference type="Gene3D" id="1.10.10.10">
    <property type="entry name" value="Winged helix-like DNA-binding domain superfamily/Winged helix DNA-binding domain"/>
    <property type="match status" value="1"/>
</dbReference>
<name>A0ABZ1FAW2_9ACTN</name>
<dbReference type="PROSITE" id="PS50995">
    <property type="entry name" value="HTH_MARR_2"/>
    <property type="match status" value="1"/>
</dbReference>
<evidence type="ECO:0000313" key="4">
    <source>
        <dbReference type="Proteomes" id="UP001344251"/>
    </source>
</evidence>
<dbReference type="EMBL" id="CP109106">
    <property type="protein sequence ID" value="WSB66983.1"/>
    <property type="molecule type" value="Genomic_DNA"/>
</dbReference>
<dbReference type="InterPro" id="IPR000835">
    <property type="entry name" value="HTH_MarR-typ"/>
</dbReference>
<feature type="region of interest" description="Disordered" evidence="1">
    <location>
        <begin position="1"/>
        <end position="20"/>
    </location>
</feature>
<dbReference type="PRINTS" id="PR00598">
    <property type="entry name" value="HTHMARR"/>
</dbReference>
<dbReference type="InterPro" id="IPR036388">
    <property type="entry name" value="WH-like_DNA-bd_sf"/>
</dbReference>
<sequence>MAENAADSGTTPGGRPPRPDLAAMIVPLGRALMAAEQPILDAHGLTMWAYSVLLYLDETPIRTQAALAEAIRADKTRIIAVLDDLEARELIRRQPDPGDRRVRLLSLTAAGRRLRDAVQTAIQQGEERLLTQLPAADRAGFLKGLQALSALPEMKPGRGSPPASSGPDATRRRRT</sequence>
<organism evidence="3 4">
    <name type="scientific">Streptomyces decoyicus</name>
    <dbReference type="NCBI Taxonomy" id="249567"/>
    <lineage>
        <taxon>Bacteria</taxon>
        <taxon>Bacillati</taxon>
        <taxon>Actinomycetota</taxon>
        <taxon>Actinomycetes</taxon>
        <taxon>Kitasatosporales</taxon>
        <taxon>Streptomycetaceae</taxon>
        <taxon>Streptomyces</taxon>
    </lineage>
</organism>
<dbReference type="SMART" id="SM00347">
    <property type="entry name" value="HTH_MARR"/>
    <property type="match status" value="1"/>
</dbReference>
<feature type="domain" description="HTH marR-type" evidence="2">
    <location>
        <begin position="18"/>
        <end position="150"/>
    </location>
</feature>
<dbReference type="GeneID" id="97311994"/>
<evidence type="ECO:0000313" key="3">
    <source>
        <dbReference type="EMBL" id="WSB66983.1"/>
    </source>
</evidence>
<feature type="compositionally biased region" description="Low complexity" evidence="1">
    <location>
        <begin position="157"/>
        <end position="167"/>
    </location>
</feature>
<evidence type="ECO:0000259" key="2">
    <source>
        <dbReference type="PROSITE" id="PS50995"/>
    </source>
</evidence>
<dbReference type="Pfam" id="PF12802">
    <property type="entry name" value="MarR_2"/>
    <property type="match status" value="1"/>
</dbReference>
<reference evidence="3 4" key="1">
    <citation type="submission" date="2022-10" db="EMBL/GenBank/DDBJ databases">
        <title>The complete genomes of actinobacterial strains from the NBC collection.</title>
        <authorList>
            <person name="Joergensen T.S."/>
            <person name="Alvarez Arevalo M."/>
            <person name="Sterndorff E.B."/>
            <person name="Faurdal D."/>
            <person name="Vuksanovic O."/>
            <person name="Mourched A.-S."/>
            <person name="Charusanti P."/>
            <person name="Shaw S."/>
            <person name="Blin K."/>
            <person name="Weber T."/>
        </authorList>
    </citation>
    <scope>NUCLEOTIDE SEQUENCE [LARGE SCALE GENOMIC DNA]</scope>
    <source>
        <strain evidence="3 4">NBC 01774</strain>
    </source>
</reference>
<dbReference type="InterPro" id="IPR036390">
    <property type="entry name" value="WH_DNA-bd_sf"/>
</dbReference>
<dbReference type="PANTHER" id="PTHR33164">
    <property type="entry name" value="TRANSCRIPTIONAL REGULATOR, MARR FAMILY"/>
    <property type="match status" value="1"/>
</dbReference>
<dbReference type="SUPFAM" id="SSF46785">
    <property type="entry name" value="Winged helix' DNA-binding domain"/>
    <property type="match status" value="1"/>
</dbReference>
<dbReference type="Proteomes" id="UP001344251">
    <property type="component" value="Chromosome"/>
</dbReference>
<dbReference type="InterPro" id="IPR039422">
    <property type="entry name" value="MarR/SlyA-like"/>
</dbReference>
<proteinExistence type="predicted"/>
<protein>
    <submittedName>
        <fullName evidence="3">MarR family winged helix-turn-helix transcriptional regulator</fullName>
    </submittedName>
</protein>
<dbReference type="RefSeq" id="WP_326616191.1">
    <property type="nucleotide sequence ID" value="NZ_CP109106.1"/>
</dbReference>
<accession>A0ABZ1FAW2</accession>
<keyword evidence="4" id="KW-1185">Reference proteome</keyword>
<feature type="region of interest" description="Disordered" evidence="1">
    <location>
        <begin position="150"/>
        <end position="175"/>
    </location>
</feature>